<dbReference type="Proteomes" id="UP000515163">
    <property type="component" value="Unplaced"/>
</dbReference>
<feature type="region of interest" description="Disordered" evidence="1">
    <location>
        <begin position="142"/>
        <end position="202"/>
    </location>
</feature>
<evidence type="ECO:0000256" key="1">
    <source>
        <dbReference type="SAM" id="MobiDB-lite"/>
    </source>
</evidence>
<name>A0A6P8ILX3_ACTTE</name>
<dbReference type="GO" id="GO:0003351">
    <property type="term" value="P:epithelial cilium movement involved in extracellular fluid movement"/>
    <property type="evidence" value="ECO:0007669"/>
    <property type="project" value="TreeGrafter"/>
</dbReference>
<reference evidence="3" key="1">
    <citation type="submission" date="2025-08" db="UniProtKB">
        <authorList>
            <consortium name="RefSeq"/>
        </authorList>
    </citation>
    <scope>IDENTIFICATION</scope>
    <source>
        <tissue evidence="3">Tentacle</tissue>
    </source>
</reference>
<dbReference type="GeneID" id="116302462"/>
<accession>A0A6P8ILX3</accession>
<dbReference type="InterPro" id="IPR026173">
    <property type="entry name" value="SPAG17"/>
</dbReference>
<protein>
    <submittedName>
        <fullName evidence="3">Sperm-associated antigen 17-like</fullName>
    </submittedName>
</protein>
<dbReference type="PANTHER" id="PTHR21963:SF1">
    <property type="entry name" value="SPERM-ASSOCIATED ANTIGEN 17"/>
    <property type="match status" value="1"/>
</dbReference>
<dbReference type="OrthoDB" id="5973991at2759"/>
<feature type="compositionally biased region" description="Basic and acidic residues" evidence="1">
    <location>
        <begin position="142"/>
        <end position="160"/>
    </location>
</feature>
<sequence>MSKSKRGKSASTNEISKWEAEFSQAPFNEESWRSFVFFIAPNKQEDNAYVDVLSDVVSTGLRKMFSVVTEEGLMKDVRDFGKVQTGGKGKGAPATKAPAFSEVCEQAKAVLDQGETILPSMMAKLVKFKLLQIKQKDLDRREEERKAAKAAESAKKDDKGKKSRSPSGKSRSKSPGKKKGKKDADLPPSPKKDTKLKKRGDVEDTFKAIDDEPDDEGSPQHYVLIHGIWMAPVINYMAELGINIDAIICIKSETYDKKEEVKGTEEQQATEEQDPEVLEKAMKEEEERAKKLEKDKQLQTFWIETDNIVLNAQSGNKLKDIAKYEVMVKDKDIPEVSLQELEDEKKVDFGTIIFEDVAVTCYNMLDHYVMYKQYLESMKLVQVPVHSLAGAEATAVAPFVPELLSSQSATGVQAPETQAPIPVEVDTRYYKHLMDTVPTDSHSIPLILHCLLEQVTATVDESNPLDKEVPPRDDGLNHLLAAHIDSKAGKLVLTENEKKTIFSGNAKEEKKTANSNGPIMLHHGDALTSQAHHLQPQNGLNPLQAQLQMLQFFPSSALKDLPEPKGREIAERAARANELRHFLMSKSVNPAILDHVLKQYAFEGMLLKTVTDDGFIIDPVDLDEAFRSYSNPWDYPYNKLEDFMKVKFCSDESGNLKIAEVDSNSPLTSFRNLDDWCFVEHFDQTTLLQVFLNSVY</sequence>
<dbReference type="PANTHER" id="PTHR21963">
    <property type="entry name" value="PF6"/>
    <property type="match status" value="1"/>
</dbReference>
<evidence type="ECO:0000313" key="2">
    <source>
        <dbReference type="Proteomes" id="UP000515163"/>
    </source>
</evidence>
<dbReference type="KEGG" id="aten:116302462"/>
<dbReference type="InParanoid" id="A0A6P8ILX3"/>
<dbReference type="GO" id="GO:1990716">
    <property type="term" value="C:axonemal central apparatus"/>
    <property type="evidence" value="ECO:0007669"/>
    <property type="project" value="TreeGrafter"/>
</dbReference>
<dbReference type="GO" id="GO:0005576">
    <property type="term" value="C:extracellular region"/>
    <property type="evidence" value="ECO:0007669"/>
    <property type="project" value="GOC"/>
</dbReference>
<feature type="compositionally biased region" description="Basic and acidic residues" evidence="1">
    <location>
        <begin position="182"/>
        <end position="202"/>
    </location>
</feature>
<dbReference type="RefSeq" id="XP_031567615.1">
    <property type="nucleotide sequence ID" value="XM_031711755.1"/>
</dbReference>
<keyword evidence="2" id="KW-1185">Reference proteome</keyword>
<proteinExistence type="predicted"/>
<dbReference type="AlphaFoldDB" id="A0A6P8ILX3"/>
<dbReference type="GO" id="GO:1904158">
    <property type="term" value="P:axonemal central apparatus assembly"/>
    <property type="evidence" value="ECO:0007669"/>
    <property type="project" value="TreeGrafter"/>
</dbReference>
<organism evidence="2 3">
    <name type="scientific">Actinia tenebrosa</name>
    <name type="common">Australian red waratah sea anemone</name>
    <dbReference type="NCBI Taxonomy" id="6105"/>
    <lineage>
        <taxon>Eukaryota</taxon>
        <taxon>Metazoa</taxon>
        <taxon>Cnidaria</taxon>
        <taxon>Anthozoa</taxon>
        <taxon>Hexacorallia</taxon>
        <taxon>Actiniaria</taxon>
        <taxon>Actiniidae</taxon>
        <taxon>Actinia</taxon>
    </lineage>
</organism>
<feature type="compositionally biased region" description="Basic residues" evidence="1">
    <location>
        <begin position="170"/>
        <end position="181"/>
    </location>
</feature>
<evidence type="ECO:0000313" key="3">
    <source>
        <dbReference type="RefSeq" id="XP_031567615.1"/>
    </source>
</evidence>
<gene>
    <name evidence="3" type="primary">LOC116302462</name>
</gene>